<accession>A0AAW1QAG0</accession>
<evidence type="ECO:0000256" key="1">
    <source>
        <dbReference type="SAM" id="MobiDB-lite"/>
    </source>
</evidence>
<feature type="compositionally biased region" description="Low complexity" evidence="1">
    <location>
        <begin position="53"/>
        <end position="70"/>
    </location>
</feature>
<evidence type="ECO:0000313" key="3">
    <source>
        <dbReference type="Proteomes" id="UP001489004"/>
    </source>
</evidence>
<evidence type="ECO:0000313" key="2">
    <source>
        <dbReference type="EMBL" id="KAK9817309.1"/>
    </source>
</evidence>
<dbReference type="EMBL" id="JALJOR010000005">
    <property type="protein sequence ID" value="KAK9817309.1"/>
    <property type="molecule type" value="Genomic_DNA"/>
</dbReference>
<dbReference type="AlphaFoldDB" id="A0AAW1QAG0"/>
<name>A0AAW1QAG0_9CHLO</name>
<gene>
    <name evidence="2" type="ORF">WJX72_012450</name>
</gene>
<keyword evidence="3" id="KW-1185">Reference proteome</keyword>
<comment type="caution">
    <text evidence="2">The sequence shown here is derived from an EMBL/GenBank/DDBJ whole genome shotgun (WGS) entry which is preliminary data.</text>
</comment>
<dbReference type="Proteomes" id="UP001489004">
    <property type="component" value="Unassembled WGS sequence"/>
</dbReference>
<reference evidence="2 3" key="1">
    <citation type="journal article" date="2024" name="Nat. Commun.">
        <title>Phylogenomics reveals the evolutionary origins of lichenization in chlorophyte algae.</title>
        <authorList>
            <person name="Puginier C."/>
            <person name="Libourel C."/>
            <person name="Otte J."/>
            <person name="Skaloud P."/>
            <person name="Haon M."/>
            <person name="Grisel S."/>
            <person name="Petersen M."/>
            <person name="Berrin J.G."/>
            <person name="Delaux P.M."/>
            <person name="Dal Grande F."/>
            <person name="Keller J."/>
        </authorList>
    </citation>
    <scope>NUCLEOTIDE SEQUENCE [LARGE SCALE GENOMIC DNA]</scope>
    <source>
        <strain evidence="2 3">SAG 2043</strain>
    </source>
</reference>
<organism evidence="2 3">
    <name type="scientific">[Myrmecia] bisecta</name>
    <dbReference type="NCBI Taxonomy" id="41462"/>
    <lineage>
        <taxon>Eukaryota</taxon>
        <taxon>Viridiplantae</taxon>
        <taxon>Chlorophyta</taxon>
        <taxon>core chlorophytes</taxon>
        <taxon>Trebouxiophyceae</taxon>
        <taxon>Trebouxiales</taxon>
        <taxon>Trebouxiaceae</taxon>
        <taxon>Myrmecia</taxon>
    </lineage>
</organism>
<protein>
    <submittedName>
        <fullName evidence="2">Uncharacterized protein</fullName>
    </submittedName>
</protein>
<sequence length="304" mass="30725">MQINARRKATSHNVAWLSGTGIHLCSSSPWPYSSEYLTGNRPQAPNKLQAGSSAGPTGQQPAAAAQGQQASSRPGSATCCQAANSAGVISSHAWLLCGMAGILGSAKGGGSSATGVKGLLVLTVQGLAEWHCRRCPASASGGQLECWGPAVRHKVAGCRRLAGKLADTQAASTKPLALYGFLQALRQPSGTHGGSGSQPVKAVLAAASSGSSGSPGSAACAKASRAIGARFASICSFDQGHVEWRPAAKQEGAPLPGLLCFLKGATQQATVKHQRGEQPGPYLEKCNANEAKQASASRSCLGVG</sequence>
<feature type="region of interest" description="Disordered" evidence="1">
    <location>
        <begin position="36"/>
        <end position="70"/>
    </location>
</feature>
<proteinExistence type="predicted"/>